<keyword evidence="9" id="KW-1185">Reference proteome</keyword>
<organism evidence="8 9">
    <name type="scientific">Hyphomicrobium nitrativorans NL23</name>
    <dbReference type="NCBI Taxonomy" id="1029756"/>
    <lineage>
        <taxon>Bacteria</taxon>
        <taxon>Pseudomonadati</taxon>
        <taxon>Pseudomonadota</taxon>
        <taxon>Alphaproteobacteria</taxon>
        <taxon>Hyphomicrobiales</taxon>
        <taxon>Hyphomicrobiaceae</taxon>
        <taxon>Hyphomicrobium</taxon>
    </lineage>
</organism>
<feature type="signal peptide" evidence="6">
    <location>
        <begin position="1"/>
        <end position="26"/>
    </location>
</feature>
<dbReference type="EMBL" id="CP006912">
    <property type="protein sequence ID" value="AHB48192.1"/>
    <property type="molecule type" value="Genomic_DNA"/>
</dbReference>
<dbReference type="InterPro" id="IPR020080">
    <property type="entry name" value="OM_adhesin/peptidase_omptin"/>
</dbReference>
<feature type="domain" description="Outer membrane protein beta-barrel" evidence="7">
    <location>
        <begin position="15"/>
        <end position="252"/>
    </location>
</feature>
<dbReference type="Gene3D" id="2.40.128.90">
    <property type="entry name" value="OMPT-like"/>
    <property type="match status" value="1"/>
</dbReference>
<comment type="similarity">
    <text evidence="5">Belongs to the Omp25/RopB family.</text>
</comment>
<dbReference type="TCDB" id="1.B.72.2.3">
    <property type="family name" value="the protochlamydial outer membrane porin (poms/t) family"/>
</dbReference>
<dbReference type="RefSeq" id="WP_023786811.1">
    <property type="nucleotide sequence ID" value="NC_022997.1"/>
</dbReference>
<protein>
    <submittedName>
        <fullName evidence="8">Porin</fullName>
    </submittedName>
</protein>
<dbReference type="InterPro" id="IPR011250">
    <property type="entry name" value="OMP/PagP_B-barrel"/>
</dbReference>
<dbReference type="GO" id="GO:0004190">
    <property type="term" value="F:aspartic-type endopeptidase activity"/>
    <property type="evidence" value="ECO:0007669"/>
    <property type="project" value="InterPro"/>
</dbReference>
<evidence type="ECO:0000259" key="7">
    <source>
        <dbReference type="Pfam" id="PF13505"/>
    </source>
</evidence>
<sequence length="577" mass="61435">MVARPGGRSAHLLGAVVFFLSVPAMADDAPFNWTGFYAGVHLGGLADLSEVSDPLGRSLFGNPIHASGAFGGAQAGYTYQSGIVVYGLDADVSFPRVEGTGTCSALSGSFVNANCVTDIDAFGTLAARLGLALGASGRTVIYGKAGAAWYAGGLDQATNDMTEGAAGNTFTVRSDDRSRWGWTLGFGADYALSRSWFLNAEYGYAKFGNRSVGLLPSAVLDSTGAVVETIPGRRGQISNDLHTFKLGLNYRFGSSSGQGDEAAPVPQFGDPTPANHGYGLEIGARYWYSWGRHKYDLGLLKNEPASRHALVSRLTYDDVTASTGEVTGRLTTPWNVFAAGFIGGGSITGGHMNDEDYNIPGDTVASIPYSNTLSPKLSGDIPAYGTIDVGYDWWRAPGHRLGAYVGYNYYRETMGALGVIQIANQLGPVGADVGGGLPPIGHPIIAQEATWQSLRLGATGAFQLTPRFTLSADVAFLPYVSVDAEDRHYFGNTPEIASINPLRGHGYGTQMEAMLVYAMTDRLNVGVGARYWSMWTKDGHMQRIYDAGGPVLPIRQHLKIETERVGVFGQVSYRFGD</sequence>
<evidence type="ECO:0000256" key="2">
    <source>
        <dbReference type="ARBA" id="ARBA00022729"/>
    </source>
</evidence>
<comment type="subcellular location">
    <subcellularLocation>
        <location evidence="1">Cell outer membrane</location>
    </subcellularLocation>
</comment>
<evidence type="ECO:0000256" key="6">
    <source>
        <dbReference type="SAM" id="SignalP"/>
    </source>
</evidence>
<keyword evidence="3" id="KW-0472">Membrane</keyword>
<evidence type="ECO:0000256" key="4">
    <source>
        <dbReference type="ARBA" id="ARBA00023237"/>
    </source>
</evidence>
<reference evidence="8 9" key="1">
    <citation type="journal article" date="2014" name="Genome Announc.">
        <title>Complete Genome Sequence of Hyphomicrobium nitrativorans Strain NL23, a Denitrifying Bacterium Isolated from Biofilm of a Methanol-Fed Denitrification System Treating Seawater at the Montreal Biodome.</title>
        <authorList>
            <person name="Martineau C."/>
            <person name="Villeneuve C."/>
            <person name="Mauffrey F."/>
            <person name="Villemur R."/>
        </authorList>
    </citation>
    <scope>NUCLEOTIDE SEQUENCE [LARGE SCALE GENOMIC DNA]</scope>
    <source>
        <strain evidence="8">NL23</strain>
    </source>
</reference>
<dbReference type="GO" id="GO:0009279">
    <property type="term" value="C:cell outer membrane"/>
    <property type="evidence" value="ECO:0007669"/>
    <property type="project" value="UniProtKB-SubCell"/>
</dbReference>
<accession>V5SCH6</accession>
<dbReference type="SUPFAM" id="SSF56925">
    <property type="entry name" value="OMPA-like"/>
    <property type="match status" value="1"/>
</dbReference>
<dbReference type="Proteomes" id="UP000018542">
    <property type="component" value="Chromosome"/>
</dbReference>
<dbReference type="InterPro" id="IPR053724">
    <property type="entry name" value="OMP_A26_sf"/>
</dbReference>
<feature type="chain" id="PRO_5004740533" evidence="6">
    <location>
        <begin position="27"/>
        <end position="577"/>
    </location>
</feature>
<dbReference type="KEGG" id="hni:W911_07115"/>
<dbReference type="PANTHER" id="PTHR34001">
    <property type="entry name" value="BLL7405 PROTEIN"/>
    <property type="match status" value="1"/>
</dbReference>
<dbReference type="STRING" id="1029756.W911_07115"/>
<name>V5SCH6_9HYPH</name>
<dbReference type="AlphaFoldDB" id="V5SCH6"/>
<dbReference type="InterPro" id="IPR027385">
    <property type="entry name" value="Beta-barrel_OMP"/>
</dbReference>
<gene>
    <name evidence="8" type="ORF">W911_07115</name>
</gene>
<evidence type="ECO:0000313" key="8">
    <source>
        <dbReference type="EMBL" id="AHB48192.1"/>
    </source>
</evidence>
<dbReference type="Gene3D" id="2.40.160.20">
    <property type="match status" value="1"/>
</dbReference>
<dbReference type="SUPFAM" id="SSF69917">
    <property type="entry name" value="OMPT-like"/>
    <property type="match status" value="1"/>
</dbReference>
<dbReference type="InterPro" id="IPR051692">
    <property type="entry name" value="OMP-like"/>
</dbReference>
<dbReference type="Pfam" id="PF13505">
    <property type="entry name" value="OMP_b-brl"/>
    <property type="match status" value="1"/>
</dbReference>
<dbReference type="HOGENOM" id="CLU_036371_0_0_5"/>
<evidence type="ECO:0000256" key="1">
    <source>
        <dbReference type="ARBA" id="ARBA00004442"/>
    </source>
</evidence>
<evidence type="ECO:0000313" key="9">
    <source>
        <dbReference type="Proteomes" id="UP000018542"/>
    </source>
</evidence>
<dbReference type="PANTHER" id="PTHR34001:SF3">
    <property type="entry name" value="BLL7405 PROTEIN"/>
    <property type="match status" value="1"/>
</dbReference>
<proteinExistence type="inferred from homology"/>
<evidence type="ECO:0000256" key="5">
    <source>
        <dbReference type="ARBA" id="ARBA00038306"/>
    </source>
</evidence>
<dbReference type="OrthoDB" id="7591823at2"/>
<evidence type="ECO:0000256" key="3">
    <source>
        <dbReference type="ARBA" id="ARBA00023136"/>
    </source>
</evidence>
<keyword evidence="4" id="KW-0998">Cell outer membrane</keyword>
<keyword evidence="2 6" id="KW-0732">Signal</keyword>
<dbReference type="PATRIC" id="fig|1029756.8.peg.1492"/>